<proteinExistence type="inferred from homology"/>
<evidence type="ECO:0000256" key="1">
    <source>
        <dbReference type="ARBA" id="ARBA00006336"/>
    </source>
</evidence>
<evidence type="ECO:0000256" key="2">
    <source>
        <dbReference type="ARBA" id="ARBA00022801"/>
    </source>
</evidence>
<evidence type="ECO:0000313" key="5">
    <source>
        <dbReference type="EMBL" id="CEK91854.1"/>
    </source>
</evidence>
<dbReference type="EMBL" id="HACG01044990">
    <property type="protein sequence ID" value="CEK91855.1"/>
    <property type="molecule type" value="Transcribed_RNA"/>
</dbReference>
<dbReference type="Gene3D" id="3.40.50.850">
    <property type="entry name" value="Isochorismatase-like"/>
    <property type="match status" value="1"/>
</dbReference>
<protein>
    <recommendedName>
        <fullName evidence="8">Isochorismatase-like domain-containing protein</fullName>
    </recommendedName>
</protein>
<evidence type="ECO:0000313" key="6">
    <source>
        <dbReference type="EMBL" id="CEK91855.1"/>
    </source>
</evidence>
<dbReference type="EMBL" id="HACG01044993">
    <property type="protein sequence ID" value="CEK91858.1"/>
    <property type="molecule type" value="Transcribed_RNA"/>
</dbReference>
<dbReference type="GO" id="GO:0016787">
    <property type="term" value="F:hydrolase activity"/>
    <property type="evidence" value="ECO:0007669"/>
    <property type="project" value="UniProtKB-KW"/>
</dbReference>
<dbReference type="PANTHER" id="PTHR11080:SF2">
    <property type="entry name" value="LD05707P"/>
    <property type="match status" value="1"/>
</dbReference>
<accession>A0A0B7BFT6</accession>
<feature type="chain" id="PRO_5007391508" description="Isochorismatase-like domain-containing protein" evidence="3">
    <location>
        <begin position="25"/>
        <end position="179"/>
    </location>
</feature>
<keyword evidence="3" id="KW-0732">Signal</keyword>
<dbReference type="AlphaFoldDB" id="A0A0B7BFT6"/>
<comment type="similarity">
    <text evidence="1">Belongs to the isochorismatase family.</text>
</comment>
<dbReference type="InterPro" id="IPR036380">
    <property type="entry name" value="Isochorismatase-like_sf"/>
</dbReference>
<reference evidence="4" key="1">
    <citation type="submission" date="2014-12" db="EMBL/GenBank/DDBJ databases">
        <title>Insight into the proteome of Arion vulgaris.</title>
        <authorList>
            <person name="Aradska J."/>
            <person name="Bulat T."/>
            <person name="Smidak R."/>
            <person name="Sarate P."/>
            <person name="Gangsoo J."/>
            <person name="Sialana F."/>
            <person name="Bilban M."/>
            <person name="Lubec G."/>
        </authorList>
    </citation>
    <scope>NUCLEOTIDE SEQUENCE</scope>
    <source>
        <tissue evidence="4">Skin</tissue>
    </source>
</reference>
<dbReference type="InterPro" id="IPR052347">
    <property type="entry name" value="Isochorismatase_Nicotinamidase"/>
</dbReference>
<feature type="signal peptide" evidence="3">
    <location>
        <begin position="1"/>
        <end position="24"/>
    </location>
</feature>
<sequence>MQGNHLQLFFVAAVFLCNVYSVSGKEDIRSALIIVDVQECFLPGGSLAVANGAAIIPVINSIRENNTFEMVVFTMDWHLPGHVSFASTHNKSVGATVPLRYLKNGYETYTVVDAAIGIDPKHVEDAKQKLSDKGVHLIKHTDIQDILKNHSPRLFAHCLVFTLVCSVVSRKLVLHWLMD</sequence>
<evidence type="ECO:0008006" key="8">
    <source>
        <dbReference type="Google" id="ProtNLM"/>
    </source>
</evidence>
<dbReference type="PANTHER" id="PTHR11080">
    <property type="entry name" value="PYRAZINAMIDASE/NICOTINAMIDASE"/>
    <property type="match status" value="1"/>
</dbReference>
<evidence type="ECO:0000313" key="7">
    <source>
        <dbReference type="EMBL" id="CEK91858.1"/>
    </source>
</evidence>
<evidence type="ECO:0000313" key="4">
    <source>
        <dbReference type="EMBL" id="CEK91853.1"/>
    </source>
</evidence>
<organism evidence="4">
    <name type="scientific">Arion vulgaris</name>
    <dbReference type="NCBI Taxonomy" id="1028688"/>
    <lineage>
        <taxon>Eukaryota</taxon>
        <taxon>Metazoa</taxon>
        <taxon>Spiralia</taxon>
        <taxon>Lophotrochozoa</taxon>
        <taxon>Mollusca</taxon>
        <taxon>Gastropoda</taxon>
        <taxon>Heterobranchia</taxon>
        <taxon>Euthyneura</taxon>
        <taxon>Panpulmonata</taxon>
        <taxon>Eupulmonata</taxon>
        <taxon>Stylommatophora</taxon>
        <taxon>Helicina</taxon>
        <taxon>Arionoidea</taxon>
        <taxon>Arionidae</taxon>
        <taxon>Arion</taxon>
    </lineage>
</organism>
<keyword evidence="2" id="KW-0378">Hydrolase</keyword>
<evidence type="ECO:0000256" key="3">
    <source>
        <dbReference type="SAM" id="SignalP"/>
    </source>
</evidence>
<name>A0A0B7BFT6_9EUPU</name>
<dbReference type="SUPFAM" id="SSF52499">
    <property type="entry name" value="Isochorismatase-like hydrolases"/>
    <property type="match status" value="1"/>
</dbReference>
<dbReference type="EMBL" id="HACG01044989">
    <property type="protein sequence ID" value="CEK91854.1"/>
    <property type="molecule type" value="Transcribed_RNA"/>
</dbReference>
<dbReference type="EMBL" id="HACG01044988">
    <property type="protein sequence ID" value="CEK91853.1"/>
    <property type="molecule type" value="Transcribed_RNA"/>
</dbReference>
<gene>
    <name evidence="4" type="primary">ORF185223</name>
    <name evidence="5" type="synonym">ORF185226</name>
    <name evidence="6" type="synonym">ORF185228</name>
    <name evidence="7" type="synonym">ORF185237</name>
</gene>